<gene>
    <name evidence="3" type="ORF">FYJ75_05320</name>
</gene>
<keyword evidence="2" id="KW-0170">Cobalt</keyword>
<dbReference type="EMBL" id="VUNI01000006">
    <property type="protein sequence ID" value="MST74457.1"/>
    <property type="molecule type" value="Genomic_DNA"/>
</dbReference>
<feature type="binding site" evidence="2">
    <location>
        <position position="216"/>
    </location>
    <ligand>
        <name>Co(2+)</name>
        <dbReference type="ChEBI" id="CHEBI:48828"/>
    </ligand>
</feature>
<dbReference type="AlphaFoldDB" id="A0A6L5YQJ9"/>
<feature type="binding site" evidence="2">
    <location>
        <position position="181"/>
    </location>
    <ligand>
        <name>Co(2+)</name>
        <dbReference type="ChEBI" id="CHEBI:48828"/>
    </ligand>
</feature>
<dbReference type="Pfam" id="PF06180">
    <property type="entry name" value="CbiK"/>
    <property type="match status" value="1"/>
</dbReference>
<name>A0A6L5YQJ9_9FIRM</name>
<evidence type="ECO:0000313" key="4">
    <source>
        <dbReference type="Proteomes" id="UP000474024"/>
    </source>
</evidence>
<dbReference type="GO" id="GO:0046872">
    <property type="term" value="F:metal ion binding"/>
    <property type="evidence" value="ECO:0007669"/>
    <property type="project" value="UniProtKB-KW"/>
</dbReference>
<dbReference type="RefSeq" id="WP_154429423.1">
    <property type="nucleotide sequence ID" value="NZ_VUNI01000006.1"/>
</dbReference>
<evidence type="ECO:0000256" key="1">
    <source>
        <dbReference type="PIRSR" id="PIRSR033579-1"/>
    </source>
</evidence>
<keyword evidence="4" id="KW-1185">Reference proteome</keyword>
<dbReference type="InterPro" id="IPR010388">
    <property type="entry name" value="Anaerobic_Co-chelatase"/>
</dbReference>
<evidence type="ECO:0000256" key="2">
    <source>
        <dbReference type="PIRSR" id="PIRSR033579-3"/>
    </source>
</evidence>
<evidence type="ECO:0000313" key="3">
    <source>
        <dbReference type="EMBL" id="MST74457.1"/>
    </source>
</evidence>
<proteinExistence type="predicted"/>
<dbReference type="GO" id="GO:0019251">
    <property type="term" value="P:anaerobic cobalamin biosynthetic process"/>
    <property type="evidence" value="ECO:0007669"/>
    <property type="project" value="InterPro"/>
</dbReference>
<dbReference type="CDD" id="cd03412">
    <property type="entry name" value="CbiK_N"/>
    <property type="match status" value="1"/>
</dbReference>
<dbReference type="Gene3D" id="3.40.50.1400">
    <property type="match status" value="2"/>
</dbReference>
<accession>A0A6L5YQJ9</accession>
<feature type="binding site" evidence="2">
    <location>
        <position position="150"/>
    </location>
    <ligand>
        <name>Co(2+)</name>
        <dbReference type="ChEBI" id="CHEBI:48828"/>
    </ligand>
</feature>
<dbReference type="GO" id="GO:0016852">
    <property type="term" value="F:sirohydrochlorin cobaltochelatase activity"/>
    <property type="evidence" value="ECO:0007669"/>
    <property type="project" value="InterPro"/>
</dbReference>
<reference evidence="3 4" key="1">
    <citation type="submission" date="2019-08" db="EMBL/GenBank/DDBJ databases">
        <title>In-depth cultivation of the pig gut microbiome towards novel bacterial diversity and tailored functional studies.</title>
        <authorList>
            <person name="Wylensek D."/>
            <person name="Hitch T.C.A."/>
            <person name="Clavel T."/>
        </authorList>
    </citation>
    <scope>NUCLEOTIDE SEQUENCE [LARGE SCALE GENOMIC DNA]</scope>
    <source>
        <strain evidence="3 4">MUC/MUC-530-WT-4D</strain>
    </source>
</reference>
<dbReference type="Proteomes" id="UP000474024">
    <property type="component" value="Unassembled WGS sequence"/>
</dbReference>
<comment type="caution">
    <text evidence="3">The sequence shown here is derived from an EMBL/GenBank/DDBJ whole genome shotgun (WGS) entry which is preliminary data.</text>
</comment>
<organism evidence="3 4">
    <name type="scientific">Roseburia porci</name>
    <dbReference type="NCBI Taxonomy" id="2605790"/>
    <lineage>
        <taxon>Bacteria</taxon>
        <taxon>Bacillati</taxon>
        <taxon>Bacillota</taxon>
        <taxon>Clostridia</taxon>
        <taxon>Lachnospirales</taxon>
        <taxon>Lachnospiraceae</taxon>
        <taxon>Roseburia</taxon>
    </lineage>
</organism>
<dbReference type="CDD" id="cd03413">
    <property type="entry name" value="CbiK_C"/>
    <property type="match status" value="1"/>
</dbReference>
<feature type="active site" description="Proton acceptor" evidence="1">
    <location>
        <position position="150"/>
    </location>
</feature>
<keyword evidence="2" id="KW-0479">Metal-binding</keyword>
<dbReference type="PIRSF" id="PIRSF033579">
    <property type="entry name" value="Anaer_Co_chel"/>
    <property type="match status" value="1"/>
</dbReference>
<sequence>MSKNRKKSILVVSFGTSYNDSRERNIDAIEQTIAETFPEYEVRRAFTSQVIIDKLKKRDHIGIDNVKEALEHALEDGVTELIVQPTHLMDGIEYMDLAETVEEYRNRFKQLDIGDPLLTTEEDFNRVIDAITDATVQYDDGETAICFMGHGTEAKANQVYTRLQKELQKRNYINYYVATVEASPSITDLIHMVKTKTGGGYKKAVLRPLMVVAGDHANNDMAGAEEESWKCLMEEAGYKVKCIVEGLGELADIRQLYAAHVKLIMNADKSERSV</sequence>
<protein>
    <submittedName>
        <fullName evidence="3">Sirohydrochlorin cobaltochelatase</fullName>
    </submittedName>
</protein>
<dbReference type="SUPFAM" id="SSF53800">
    <property type="entry name" value="Chelatase"/>
    <property type="match status" value="1"/>
</dbReference>